<evidence type="ECO:0000256" key="1">
    <source>
        <dbReference type="SAM" id="MobiDB-lite"/>
    </source>
</evidence>
<protein>
    <submittedName>
        <fullName evidence="2">Uncharacterized protein</fullName>
    </submittedName>
</protein>
<proteinExistence type="predicted"/>
<feature type="compositionally biased region" description="Low complexity" evidence="1">
    <location>
        <begin position="66"/>
        <end position="75"/>
    </location>
</feature>
<evidence type="ECO:0000313" key="3">
    <source>
        <dbReference type="Proteomes" id="UP001215151"/>
    </source>
</evidence>
<sequence>MLAILIPVILVILLAAAAICLRRGLRRRISLWGWLAHRAFEPPTSRDQQESPQGEHDADTVEEARSVSSRGSLDSSWHVDGDVAVRKALYGDVAMPSDGVLLETNCGRGTLAILDPSSEPLRSSMGALDDRSSTCHSRMGARAHLHVAIDGGADTGTGESTSNLSRQEKDCMAISPELPLINADPERDGSPVRPQSASEAIVSTPTHSILGGQTGHAEPRALTLVLPWALGQHLLSLAAANPLPHDEALHPVDGEATEPPPPYHLI</sequence>
<name>A0AAD7TJD1_9APHY</name>
<evidence type="ECO:0000313" key="2">
    <source>
        <dbReference type="EMBL" id="KAJ8462191.1"/>
    </source>
</evidence>
<reference evidence="2" key="1">
    <citation type="submission" date="2022-11" db="EMBL/GenBank/DDBJ databases">
        <title>Genome Sequence of Cubamyces cubensis.</title>
        <authorList>
            <person name="Buettner E."/>
        </authorList>
    </citation>
    <scope>NUCLEOTIDE SEQUENCE</scope>
    <source>
        <strain evidence="2">MPL-01</strain>
    </source>
</reference>
<gene>
    <name evidence="2" type="ORF">ONZ51_g11055</name>
</gene>
<dbReference type="EMBL" id="JAPEVG010000487">
    <property type="protein sequence ID" value="KAJ8462191.1"/>
    <property type="molecule type" value="Genomic_DNA"/>
</dbReference>
<feature type="region of interest" description="Disordered" evidence="1">
    <location>
        <begin position="246"/>
        <end position="266"/>
    </location>
</feature>
<feature type="region of interest" description="Disordered" evidence="1">
    <location>
        <begin position="43"/>
        <end position="75"/>
    </location>
</feature>
<keyword evidence="3" id="KW-1185">Reference proteome</keyword>
<organism evidence="2 3">
    <name type="scientific">Trametes cubensis</name>
    <dbReference type="NCBI Taxonomy" id="1111947"/>
    <lineage>
        <taxon>Eukaryota</taxon>
        <taxon>Fungi</taxon>
        <taxon>Dikarya</taxon>
        <taxon>Basidiomycota</taxon>
        <taxon>Agaricomycotina</taxon>
        <taxon>Agaricomycetes</taxon>
        <taxon>Polyporales</taxon>
        <taxon>Polyporaceae</taxon>
        <taxon>Trametes</taxon>
    </lineage>
</organism>
<dbReference type="AlphaFoldDB" id="A0AAD7TJD1"/>
<accession>A0AAD7TJD1</accession>
<feature type="compositionally biased region" description="Basic and acidic residues" evidence="1">
    <location>
        <begin position="47"/>
        <end position="65"/>
    </location>
</feature>
<comment type="caution">
    <text evidence="2">The sequence shown here is derived from an EMBL/GenBank/DDBJ whole genome shotgun (WGS) entry which is preliminary data.</text>
</comment>
<dbReference type="Proteomes" id="UP001215151">
    <property type="component" value="Unassembled WGS sequence"/>
</dbReference>